<dbReference type="GO" id="GO:0019901">
    <property type="term" value="F:protein kinase binding"/>
    <property type="evidence" value="ECO:0007669"/>
    <property type="project" value="InterPro"/>
</dbReference>
<dbReference type="PANTHER" id="PTHR15615">
    <property type="match status" value="1"/>
</dbReference>
<evidence type="ECO:0000313" key="2">
    <source>
        <dbReference type="EMBL" id="RCH84614.1"/>
    </source>
</evidence>
<dbReference type="GO" id="GO:0016538">
    <property type="term" value="F:cyclin-dependent protein serine/threonine kinase regulator activity"/>
    <property type="evidence" value="ECO:0007669"/>
    <property type="project" value="TreeGrafter"/>
</dbReference>
<evidence type="ECO:0000313" key="3">
    <source>
        <dbReference type="Proteomes" id="UP000253551"/>
    </source>
</evidence>
<dbReference type="GO" id="GO:0000307">
    <property type="term" value="C:cyclin-dependent protein kinase holoenzyme complex"/>
    <property type="evidence" value="ECO:0007669"/>
    <property type="project" value="TreeGrafter"/>
</dbReference>
<accession>A0A367J3T3</accession>
<name>A0A367J3T3_RHIST</name>
<dbReference type="InterPro" id="IPR013922">
    <property type="entry name" value="Cyclin_PHO80-like"/>
</dbReference>
<dbReference type="Proteomes" id="UP000253551">
    <property type="component" value="Unassembled WGS sequence"/>
</dbReference>
<keyword evidence="3" id="KW-1185">Reference proteome</keyword>
<dbReference type="Pfam" id="PF08613">
    <property type="entry name" value="Cyclin"/>
    <property type="match status" value="1"/>
</dbReference>
<organism evidence="2 3">
    <name type="scientific">Rhizopus stolonifer</name>
    <name type="common">Rhizopus nigricans</name>
    <dbReference type="NCBI Taxonomy" id="4846"/>
    <lineage>
        <taxon>Eukaryota</taxon>
        <taxon>Fungi</taxon>
        <taxon>Fungi incertae sedis</taxon>
        <taxon>Mucoromycota</taxon>
        <taxon>Mucoromycotina</taxon>
        <taxon>Mucoromycetes</taxon>
        <taxon>Mucorales</taxon>
        <taxon>Mucorineae</taxon>
        <taxon>Rhizopodaceae</taxon>
        <taxon>Rhizopus</taxon>
    </lineage>
</organism>
<reference evidence="2 3" key="1">
    <citation type="journal article" date="2018" name="G3 (Bethesda)">
        <title>Phylogenetic and Phylogenomic Definition of Rhizopus Species.</title>
        <authorList>
            <person name="Gryganskyi A.P."/>
            <person name="Golan J."/>
            <person name="Dolatabadi S."/>
            <person name="Mondo S."/>
            <person name="Robb S."/>
            <person name="Idnurm A."/>
            <person name="Muszewska A."/>
            <person name="Steczkiewicz K."/>
            <person name="Masonjones S."/>
            <person name="Liao H.L."/>
            <person name="Gajdeczka M.T."/>
            <person name="Anike F."/>
            <person name="Vuek A."/>
            <person name="Anishchenko I.M."/>
            <person name="Voigt K."/>
            <person name="de Hoog G.S."/>
            <person name="Smith M.E."/>
            <person name="Heitman J."/>
            <person name="Vilgalys R."/>
            <person name="Stajich J.E."/>
        </authorList>
    </citation>
    <scope>NUCLEOTIDE SEQUENCE [LARGE SCALE GENOMIC DNA]</scope>
    <source>
        <strain evidence="2 3">LSU 92-RS-03</strain>
    </source>
</reference>
<dbReference type="PANTHER" id="PTHR15615:SF36">
    <property type="entry name" value="PHO85 CYCLIN-5"/>
    <property type="match status" value="1"/>
</dbReference>
<dbReference type="InterPro" id="IPR036915">
    <property type="entry name" value="Cyclin-like_sf"/>
</dbReference>
<gene>
    <name evidence="2" type="ORF">CU098_007112</name>
</gene>
<dbReference type="Gene3D" id="1.10.472.10">
    <property type="entry name" value="Cyclin-like"/>
    <property type="match status" value="1"/>
</dbReference>
<proteinExistence type="predicted"/>
<evidence type="ECO:0008006" key="4">
    <source>
        <dbReference type="Google" id="ProtNLM"/>
    </source>
</evidence>
<sequence>MPLISCTHHTYHSNLSILALQYKHLHLLDQLCNEQVVLIELLVQRSVKMIDSLWKPNHNKKMIPTYTYIYELLRRSKVTFSVFQLALYYIFHHRTTIQQHTKTDKNPYIQCGRRMFLAALITASKYLNDKTYKNKVWAEMANLSVKEVNQIEASFLELVNYELYVSGAIYGKWIQLLYGKLNASPKESSEKKRPLDQSISLDQDKTNTKRLRSSLK</sequence>
<dbReference type="STRING" id="4846.A0A367J3T3"/>
<protein>
    <recommendedName>
        <fullName evidence="4">Cyclin N-terminal domain-containing protein</fullName>
    </recommendedName>
</protein>
<comment type="caution">
    <text evidence="2">The sequence shown here is derived from an EMBL/GenBank/DDBJ whole genome shotgun (WGS) entry which is preliminary data.</text>
</comment>
<dbReference type="SUPFAM" id="SSF47954">
    <property type="entry name" value="Cyclin-like"/>
    <property type="match status" value="1"/>
</dbReference>
<evidence type="ECO:0000256" key="1">
    <source>
        <dbReference type="SAM" id="MobiDB-lite"/>
    </source>
</evidence>
<dbReference type="OrthoDB" id="286814at2759"/>
<dbReference type="AlphaFoldDB" id="A0A367J3T3"/>
<dbReference type="EMBL" id="PJQM01004396">
    <property type="protein sequence ID" value="RCH84614.1"/>
    <property type="molecule type" value="Genomic_DNA"/>
</dbReference>
<dbReference type="CDD" id="cd20557">
    <property type="entry name" value="CYCLIN_ScPCL1-like"/>
    <property type="match status" value="1"/>
</dbReference>
<feature type="region of interest" description="Disordered" evidence="1">
    <location>
        <begin position="185"/>
        <end position="216"/>
    </location>
</feature>
<dbReference type="GO" id="GO:0005634">
    <property type="term" value="C:nucleus"/>
    <property type="evidence" value="ECO:0007669"/>
    <property type="project" value="TreeGrafter"/>
</dbReference>